<organism evidence="1 2">
    <name type="scientific">Lentilactobacillus parafarraginis</name>
    <dbReference type="NCBI Taxonomy" id="390842"/>
    <lineage>
        <taxon>Bacteria</taxon>
        <taxon>Bacillati</taxon>
        <taxon>Bacillota</taxon>
        <taxon>Bacilli</taxon>
        <taxon>Lactobacillales</taxon>
        <taxon>Lactobacillaceae</taxon>
        <taxon>Lentilactobacillus</taxon>
    </lineage>
</organism>
<gene>
    <name evidence="1" type="ORF">FEZ41_14305</name>
</gene>
<sequence length="132" mass="14292">MTFEDKKTPILIFIIMTQNLMILVPNFSIGAPGNARIYQASHLDANNNAVLNDLLQKLNNAQDASGAKGTILKAADVEKALKASGLDEFYTAQYTTNTATGGHNRGDFITEETPVAQNNSNAYTVVKGTRKM</sequence>
<protein>
    <submittedName>
        <fullName evidence="1">Uncharacterized protein</fullName>
    </submittedName>
</protein>
<comment type="caution">
    <text evidence="1">The sequence shown here is derived from an EMBL/GenBank/DDBJ whole genome shotgun (WGS) entry which is preliminary data.</text>
</comment>
<dbReference type="AlphaFoldDB" id="A0A5R9CFH7"/>
<proteinExistence type="predicted"/>
<reference evidence="1 2" key="1">
    <citation type="submission" date="2019-05" db="EMBL/GenBank/DDBJ databases">
        <title>The metagenome of a microbial culture collection derived from dairy environment covers the genomic content of the human microbiome.</title>
        <authorList>
            <person name="Roder T."/>
            <person name="Wuthrich D."/>
            <person name="Sattari Z."/>
            <person name="Von Ah U."/>
            <person name="Bar C."/>
            <person name="Ronchi F."/>
            <person name="Macpherson A.J."/>
            <person name="Ganal-Vonarburg S.C."/>
            <person name="Bruggmann R."/>
            <person name="Vergeres G."/>
        </authorList>
    </citation>
    <scope>NUCLEOTIDE SEQUENCE [LARGE SCALE GENOMIC DNA]</scope>
    <source>
        <strain evidence="1 2">FAM 1079</strain>
    </source>
</reference>
<accession>A0A5R9CFH7</accession>
<name>A0A5R9CFH7_9LACO</name>
<dbReference type="RefSeq" id="WP_138468226.1">
    <property type="nucleotide sequence ID" value="NZ_VBSX01000079.1"/>
</dbReference>
<dbReference type="EMBL" id="VBSX01000079">
    <property type="protein sequence ID" value="TLQ13980.1"/>
    <property type="molecule type" value="Genomic_DNA"/>
</dbReference>
<evidence type="ECO:0000313" key="2">
    <source>
        <dbReference type="Proteomes" id="UP000305100"/>
    </source>
</evidence>
<evidence type="ECO:0000313" key="1">
    <source>
        <dbReference type="EMBL" id="TLQ13980.1"/>
    </source>
</evidence>
<dbReference type="Proteomes" id="UP000305100">
    <property type="component" value="Unassembled WGS sequence"/>
</dbReference>